<keyword evidence="1" id="KW-0812">Transmembrane</keyword>
<dbReference type="Proteomes" id="UP001165492">
    <property type="component" value="Unassembled WGS sequence"/>
</dbReference>
<feature type="transmembrane region" description="Helical" evidence="1">
    <location>
        <begin position="37"/>
        <end position="55"/>
    </location>
</feature>
<reference evidence="2" key="1">
    <citation type="submission" date="2021-11" db="EMBL/GenBank/DDBJ databases">
        <title>Description of a new species Pelosinus isolated from the bottom sediments of Lake Baikal.</title>
        <authorList>
            <person name="Zakharyuk A."/>
        </authorList>
    </citation>
    <scope>NUCLEOTIDE SEQUENCE</scope>
    <source>
        <strain evidence="2">Bkl1</strain>
    </source>
</reference>
<sequence>MLIENKLIYKKSNKIHPLFRNGKRKVTKINYHNERDAPLRLIIFKLFIWNVLILLQQQMVKGLCKD</sequence>
<keyword evidence="1" id="KW-0472">Membrane</keyword>
<organism evidence="2 3">
    <name type="scientific">Pelosinus baikalensis</name>
    <dbReference type="NCBI Taxonomy" id="2892015"/>
    <lineage>
        <taxon>Bacteria</taxon>
        <taxon>Bacillati</taxon>
        <taxon>Bacillota</taxon>
        <taxon>Negativicutes</taxon>
        <taxon>Selenomonadales</taxon>
        <taxon>Sporomusaceae</taxon>
        <taxon>Pelosinus</taxon>
    </lineage>
</organism>
<dbReference type="EMBL" id="JAJHJB010000064">
    <property type="protein sequence ID" value="MCC5468394.1"/>
    <property type="molecule type" value="Genomic_DNA"/>
</dbReference>
<proteinExistence type="predicted"/>
<keyword evidence="3" id="KW-1185">Reference proteome</keyword>
<gene>
    <name evidence="2" type="ORF">LMF89_23950</name>
</gene>
<protein>
    <submittedName>
        <fullName evidence="2">Uncharacterized protein</fullName>
    </submittedName>
</protein>
<keyword evidence="1" id="KW-1133">Transmembrane helix</keyword>
<comment type="caution">
    <text evidence="2">The sequence shown here is derived from an EMBL/GenBank/DDBJ whole genome shotgun (WGS) entry which is preliminary data.</text>
</comment>
<accession>A0ABS8HYZ7</accession>
<evidence type="ECO:0000313" key="3">
    <source>
        <dbReference type="Proteomes" id="UP001165492"/>
    </source>
</evidence>
<evidence type="ECO:0000313" key="2">
    <source>
        <dbReference type="EMBL" id="MCC5468394.1"/>
    </source>
</evidence>
<name>A0ABS8HYZ7_9FIRM</name>
<evidence type="ECO:0000256" key="1">
    <source>
        <dbReference type="SAM" id="Phobius"/>
    </source>
</evidence>